<dbReference type="EMBL" id="QNRH01000003">
    <property type="protein sequence ID" value="RBO95956.1"/>
    <property type="molecule type" value="Genomic_DNA"/>
</dbReference>
<comment type="subcellular location">
    <subcellularLocation>
        <location evidence="1">Cell inner membrane</location>
    </subcellularLocation>
</comment>
<evidence type="ECO:0000256" key="4">
    <source>
        <dbReference type="ARBA" id="ARBA00022475"/>
    </source>
</evidence>
<evidence type="ECO:0000256" key="1">
    <source>
        <dbReference type="ARBA" id="ARBA00004533"/>
    </source>
</evidence>
<evidence type="ECO:0000256" key="7">
    <source>
        <dbReference type="ARBA" id="ARBA00022840"/>
    </source>
</evidence>
<keyword evidence="12" id="KW-1185">Reference proteome</keyword>
<comment type="similarity">
    <text evidence="2">Belongs to the ABC transporter superfamily.</text>
</comment>
<organism evidence="11 12">
    <name type="scientific">Pseudochrobactrum asaccharolyticum</name>
    <dbReference type="NCBI Taxonomy" id="354351"/>
    <lineage>
        <taxon>Bacteria</taxon>
        <taxon>Pseudomonadati</taxon>
        <taxon>Pseudomonadota</taxon>
        <taxon>Alphaproteobacteria</taxon>
        <taxon>Hyphomicrobiales</taxon>
        <taxon>Brucellaceae</taxon>
        <taxon>Pseudochrobactrum</taxon>
    </lineage>
</organism>
<evidence type="ECO:0000256" key="9">
    <source>
        <dbReference type="ARBA" id="ARBA00023136"/>
    </source>
</evidence>
<dbReference type="PROSITE" id="PS00211">
    <property type="entry name" value="ABC_TRANSPORTER_1"/>
    <property type="match status" value="1"/>
</dbReference>
<keyword evidence="3" id="KW-0813">Transport</keyword>
<dbReference type="Pfam" id="PF00005">
    <property type="entry name" value="ABC_tran"/>
    <property type="match status" value="1"/>
</dbReference>
<dbReference type="InterPro" id="IPR003439">
    <property type="entry name" value="ABC_transporter-like_ATP-bd"/>
</dbReference>
<keyword evidence="5" id="KW-0997">Cell inner membrane</keyword>
<evidence type="ECO:0000256" key="3">
    <source>
        <dbReference type="ARBA" id="ARBA00022448"/>
    </source>
</evidence>
<dbReference type="PROSITE" id="PS50893">
    <property type="entry name" value="ABC_TRANSPORTER_2"/>
    <property type="match status" value="1"/>
</dbReference>
<feature type="domain" description="ABC transporter" evidence="10">
    <location>
        <begin position="38"/>
        <end position="268"/>
    </location>
</feature>
<dbReference type="SUPFAM" id="SSF52540">
    <property type="entry name" value="P-loop containing nucleoside triphosphate hydrolases"/>
    <property type="match status" value="1"/>
</dbReference>
<keyword evidence="6" id="KW-0547">Nucleotide-binding</keyword>
<evidence type="ECO:0000313" key="12">
    <source>
        <dbReference type="Proteomes" id="UP000252893"/>
    </source>
</evidence>
<keyword evidence="7 11" id="KW-0067">ATP-binding</keyword>
<dbReference type="InterPro" id="IPR003593">
    <property type="entry name" value="AAA+_ATPase"/>
</dbReference>
<dbReference type="GO" id="GO:0005886">
    <property type="term" value="C:plasma membrane"/>
    <property type="evidence" value="ECO:0007669"/>
    <property type="project" value="UniProtKB-SubCell"/>
</dbReference>
<evidence type="ECO:0000259" key="10">
    <source>
        <dbReference type="PROSITE" id="PS50893"/>
    </source>
</evidence>
<dbReference type="GO" id="GO:0015697">
    <property type="term" value="P:quaternary ammonium group transport"/>
    <property type="evidence" value="ECO:0007669"/>
    <property type="project" value="UniProtKB-ARBA"/>
</dbReference>
<dbReference type="InterPro" id="IPR027417">
    <property type="entry name" value="P-loop_NTPase"/>
</dbReference>
<dbReference type="InterPro" id="IPR050093">
    <property type="entry name" value="ABC_SmlMolc_Importer"/>
</dbReference>
<reference evidence="11 12" key="1">
    <citation type="submission" date="2018-06" db="EMBL/GenBank/DDBJ databases">
        <title>Genomic Encyclopedia of Type Strains, Phase IV (KMG-IV): sequencing the most valuable type-strain genomes for metagenomic binning, comparative biology and taxonomic classification.</title>
        <authorList>
            <person name="Goeker M."/>
        </authorList>
    </citation>
    <scope>NUCLEOTIDE SEQUENCE [LARGE SCALE GENOMIC DNA]</scope>
    <source>
        <strain evidence="11 12">DSM 25619</strain>
    </source>
</reference>
<protein>
    <submittedName>
        <fullName evidence="11">Iron(III) transport system ATP-binding protein</fullName>
    </submittedName>
</protein>
<evidence type="ECO:0000256" key="5">
    <source>
        <dbReference type="ARBA" id="ARBA00022519"/>
    </source>
</evidence>
<dbReference type="AlphaFoldDB" id="A0A366E0Q9"/>
<dbReference type="NCBIfam" id="TIGR03265">
    <property type="entry name" value="PhnT2"/>
    <property type="match status" value="1"/>
</dbReference>
<dbReference type="Gene3D" id="2.40.50.100">
    <property type="match status" value="1"/>
</dbReference>
<sequence length="399" mass="44156">MSVQRNEFVKHEMATDAVRIGQQELTAADRAINKQQYLKVDGLWKAFGEFYALKDINLDIREGEFICFLGPSGCGKTTLLRAIAGLDLQTRGTVHQAEKDISCLPPAQRDYGIVFQSYALFPNLTIEKNIAFGLENMKKPRAEIMQRVAELLELVGLADQAKKYPAQLSGGQQQRIALARAIAISPGLLLLDEPLSALDAKVRVHLRHEIKELQRKLGVTTIMVTHDQEEALAMADRIVVMNKGTIEQVGTPLEVYRQPSSLFVADFIGETNKYPVTIGADGTAVSGDLVLQCHEHNLPAGSEAVVVIRPNDVIPHGRALDVSSSAGNGENLIEVQIESMEFLGSFWRTHMRSTYLQNQQLIADFSINAERRLGLTEGMTILVELPKSRLLIFDGKGKR</sequence>
<comment type="caution">
    <text evidence="11">The sequence shown here is derived from an EMBL/GenBank/DDBJ whole genome shotgun (WGS) entry which is preliminary data.</text>
</comment>
<dbReference type="PANTHER" id="PTHR42781">
    <property type="entry name" value="SPERMIDINE/PUTRESCINE IMPORT ATP-BINDING PROTEIN POTA"/>
    <property type="match status" value="1"/>
</dbReference>
<dbReference type="SUPFAM" id="SSF50331">
    <property type="entry name" value="MOP-like"/>
    <property type="match status" value="1"/>
</dbReference>
<dbReference type="InterPro" id="IPR017871">
    <property type="entry name" value="ABC_transporter-like_CS"/>
</dbReference>
<keyword evidence="8" id="KW-1278">Translocase</keyword>
<dbReference type="SMART" id="SM00382">
    <property type="entry name" value="AAA"/>
    <property type="match status" value="1"/>
</dbReference>
<dbReference type="InterPro" id="IPR008995">
    <property type="entry name" value="Mo/tungstate-bd_C_term_dom"/>
</dbReference>
<dbReference type="PANTHER" id="PTHR42781:SF5">
    <property type="entry name" value="PUTRESCINE TRANSPORT ATP-BINDING PROTEIN POTG"/>
    <property type="match status" value="1"/>
</dbReference>
<accession>A0A366E0Q9</accession>
<evidence type="ECO:0000313" key="11">
    <source>
        <dbReference type="EMBL" id="RBO95956.1"/>
    </source>
</evidence>
<proteinExistence type="inferred from homology"/>
<dbReference type="Proteomes" id="UP000252893">
    <property type="component" value="Unassembled WGS sequence"/>
</dbReference>
<keyword evidence="9" id="KW-0472">Membrane</keyword>
<evidence type="ECO:0000256" key="6">
    <source>
        <dbReference type="ARBA" id="ARBA00022741"/>
    </source>
</evidence>
<dbReference type="Gene3D" id="3.40.50.300">
    <property type="entry name" value="P-loop containing nucleotide triphosphate hydrolases"/>
    <property type="match status" value="1"/>
</dbReference>
<keyword evidence="4" id="KW-1003">Cell membrane</keyword>
<dbReference type="InterPro" id="IPR017666">
    <property type="entry name" value="AminoethylPonate_ABC_PhnT2"/>
</dbReference>
<evidence type="ECO:0000256" key="8">
    <source>
        <dbReference type="ARBA" id="ARBA00022967"/>
    </source>
</evidence>
<dbReference type="FunFam" id="3.40.50.300:FF:000425">
    <property type="entry name" value="Probable ABC transporter, ATP-binding subunit"/>
    <property type="match status" value="1"/>
</dbReference>
<dbReference type="GO" id="GO:0005524">
    <property type="term" value="F:ATP binding"/>
    <property type="evidence" value="ECO:0007669"/>
    <property type="project" value="UniProtKB-KW"/>
</dbReference>
<name>A0A366E0Q9_9HYPH</name>
<dbReference type="GO" id="GO:0016887">
    <property type="term" value="F:ATP hydrolysis activity"/>
    <property type="evidence" value="ECO:0007669"/>
    <property type="project" value="InterPro"/>
</dbReference>
<gene>
    <name evidence="11" type="ORF">DFR47_103521</name>
</gene>
<evidence type="ECO:0000256" key="2">
    <source>
        <dbReference type="ARBA" id="ARBA00005417"/>
    </source>
</evidence>